<dbReference type="PANTHER" id="PTHR47649">
    <property type="entry name" value="RIBONUCLEASE D"/>
    <property type="match status" value="1"/>
</dbReference>
<dbReference type="Pfam" id="PF00570">
    <property type="entry name" value="HRDC"/>
    <property type="match status" value="1"/>
</dbReference>
<evidence type="ECO:0000256" key="7">
    <source>
        <dbReference type="SAM" id="SignalP"/>
    </source>
</evidence>
<comment type="similarity">
    <text evidence="6">Belongs to the RNase D family.</text>
</comment>
<evidence type="ECO:0000256" key="6">
    <source>
        <dbReference type="HAMAP-Rule" id="MF_01899"/>
    </source>
</evidence>
<dbReference type="SMART" id="SM00474">
    <property type="entry name" value="35EXOc"/>
    <property type="match status" value="1"/>
</dbReference>
<dbReference type="InterPro" id="IPR051086">
    <property type="entry name" value="RNase_D-like"/>
</dbReference>
<feature type="domain" description="HRDC" evidence="8">
    <location>
        <begin position="210"/>
        <end position="290"/>
    </location>
</feature>
<dbReference type="AlphaFoldDB" id="A0A3P3QPX8"/>
<dbReference type="GO" id="GO:0005737">
    <property type="term" value="C:cytoplasm"/>
    <property type="evidence" value="ECO:0007669"/>
    <property type="project" value="UniProtKB-SubCell"/>
</dbReference>
<dbReference type="SMART" id="SM00341">
    <property type="entry name" value="HRDC"/>
    <property type="match status" value="1"/>
</dbReference>
<evidence type="ECO:0000256" key="4">
    <source>
        <dbReference type="ARBA" id="ARBA00022801"/>
    </source>
</evidence>
<dbReference type="NCBIfam" id="TIGR01388">
    <property type="entry name" value="rnd"/>
    <property type="match status" value="1"/>
</dbReference>
<dbReference type="GO" id="GO:0000166">
    <property type="term" value="F:nucleotide binding"/>
    <property type="evidence" value="ECO:0007669"/>
    <property type="project" value="InterPro"/>
</dbReference>
<dbReference type="GO" id="GO:0003676">
    <property type="term" value="F:nucleic acid binding"/>
    <property type="evidence" value="ECO:0007669"/>
    <property type="project" value="InterPro"/>
</dbReference>
<dbReference type="RefSeq" id="WP_046519566.1">
    <property type="nucleotide sequence ID" value="NZ_LAVS01000013.1"/>
</dbReference>
<evidence type="ECO:0000256" key="3">
    <source>
        <dbReference type="ARBA" id="ARBA00022722"/>
    </source>
</evidence>
<sequence length="381" mass="42935">MTYQLITTSSALAAFCAQAASAEVLAVDTEFVRQTTLSPKLGLIQLFDGKQLALVDPLVIDDWSSLQQLFANPAVCKVVHSCNEDLEALATKNLLPVLPLIDTQLAAELAGWGGSQGYAKLVQRVCAIELDKSESRTDWIARPLSALQLEYAAKDVEHLLDVYQALKTELEAKGHYQLLLAEGEHLIFRRCFALPLPFRHLELKNSNLLSPRELAILRELVIWRQDYAQQHDMALGFIFKDHHLLDIAKRRPGSLESMFNIPDLPGREVRRHGKTVLALIEKAKALPLEQCPAPYYHTDLFGGFKEEMQKITDGIKAAAKASGIPAEFIAVRRQSAEFFNWCWRVNDQDRAQLPVPEFLRGWRRDILLEHLPLPAHIQPLI</sequence>
<dbReference type="Proteomes" id="UP000276260">
    <property type="component" value="Unassembled WGS sequence"/>
</dbReference>
<dbReference type="Pfam" id="PF01612">
    <property type="entry name" value="DNA_pol_A_exo1"/>
    <property type="match status" value="1"/>
</dbReference>
<comment type="catalytic activity">
    <reaction evidence="6">
        <text>Exonucleolytic cleavage that removes extra residues from the 3'-terminus of tRNA to produce 5'-mononucleotides.</text>
        <dbReference type="EC" id="3.1.13.5"/>
    </reaction>
</comment>
<gene>
    <name evidence="6 9" type="primary">rnd</name>
    <name evidence="9" type="ORF">EIK76_04385</name>
</gene>
<dbReference type="InterPro" id="IPR048579">
    <property type="entry name" value="RNAseD_HRDC_C"/>
</dbReference>
<dbReference type="InterPro" id="IPR012337">
    <property type="entry name" value="RNaseH-like_sf"/>
</dbReference>
<dbReference type="SUPFAM" id="SSF47819">
    <property type="entry name" value="HRDC-like"/>
    <property type="match status" value="2"/>
</dbReference>
<proteinExistence type="inferred from homology"/>
<evidence type="ECO:0000256" key="5">
    <source>
        <dbReference type="ARBA" id="ARBA00022839"/>
    </source>
</evidence>
<keyword evidence="7" id="KW-0732">Signal</keyword>
<dbReference type="InterPro" id="IPR044876">
    <property type="entry name" value="HRDC_dom_sf"/>
</dbReference>
<dbReference type="PANTHER" id="PTHR47649:SF1">
    <property type="entry name" value="RIBONUCLEASE D"/>
    <property type="match status" value="1"/>
</dbReference>
<comment type="caution">
    <text evidence="9">The sequence shown here is derived from an EMBL/GenBank/DDBJ whole genome shotgun (WGS) entry which is preliminary data.</text>
</comment>
<dbReference type="GO" id="GO:0042780">
    <property type="term" value="P:tRNA 3'-end processing"/>
    <property type="evidence" value="ECO:0007669"/>
    <property type="project" value="UniProtKB-UniRule"/>
</dbReference>
<dbReference type="InterPro" id="IPR002562">
    <property type="entry name" value="3'-5'_exonuclease_dom"/>
</dbReference>
<dbReference type="GO" id="GO:0008408">
    <property type="term" value="F:3'-5' exonuclease activity"/>
    <property type="evidence" value="ECO:0007669"/>
    <property type="project" value="InterPro"/>
</dbReference>
<evidence type="ECO:0000256" key="2">
    <source>
        <dbReference type="ARBA" id="ARBA00022694"/>
    </source>
</evidence>
<accession>A0A3P3QPX8</accession>
<protein>
    <recommendedName>
        <fullName evidence="6">Ribonuclease D</fullName>
        <shortName evidence="6">RNase D</shortName>
        <ecNumber evidence="6">3.1.13.5</ecNumber>
    </recommendedName>
</protein>
<evidence type="ECO:0000259" key="8">
    <source>
        <dbReference type="PROSITE" id="PS50967"/>
    </source>
</evidence>
<dbReference type="InterPro" id="IPR010997">
    <property type="entry name" value="HRDC-like_sf"/>
</dbReference>
<keyword evidence="2 6" id="KW-0819">tRNA processing</keyword>
<keyword evidence="1 6" id="KW-0963">Cytoplasm</keyword>
<keyword evidence="3 6" id="KW-0540">Nuclease</keyword>
<feature type="signal peptide" evidence="7">
    <location>
        <begin position="1"/>
        <end position="19"/>
    </location>
</feature>
<dbReference type="CDD" id="cd06142">
    <property type="entry name" value="RNaseD_exo"/>
    <property type="match status" value="1"/>
</dbReference>
<evidence type="ECO:0000313" key="9">
    <source>
        <dbReference type="EMBL" id="RRJ23316.1"/>
    </source>
</evidence>
<dbReference type="PROSITE" id="PS50967">
    <property type="entry name" value="HRDC"/>
    <property type="match status" value="1"/>
</dbReference>
<dbReference type="HAMAP" id="MF_01899">
    <property type="entry name" value="RNase_D"/>
    <property type="match status" value="1"/>
</dbReference>
<comment type="cofactor">
    <cofactor evidence="6">
        <name>a divalent metal cation</name>
        <dbReference type="ChEBI" id="CHEBI:60240"/>
    </cofactor>
</comment>
<organism evidence="9 10">
    <name type="scientific">Rheinheimera mesophila</name>
    <dbReference type="NCBI Taxonomy" id="1547515"/>
    <lineage>
        <taxon>Bacteria</taxon>
        <taxon>Pseudomonadati</taxon>
        <taxon>Pseudomonadota</taxon>
        <taxon>Gammaproteobacteria</taxon>
        <taxon>Chromatiales</taxon>
        <taxon>Chromatiaceae</taxon>
        <taxon>Rheinheimera</taxon>
    </lineage>
</organism>
<keyword evidence="5 6" id="KW-0269">Exonuclease</keyword>
<dbReference type="EMBL" id="RRCF01000001">
    <property type="protein sequence ID" value="RRJ23316.1"/>
    <property type="molecule type" value="Genomic_DNA"/>
</dbReference>
<dbReference type="OrthoDB" id="9800549at2"/>
<dbReference type="InterPro" id="IPR036397">
    <property type="entry name" value="RNaseH_sf"/>
</dbReference>
<evidence type="ECO:0000256" key="1">
    <source>
        <dbReference type="ARBA" id="ARBA00022490"/>
    </source>
</evidence>
<dbReference type="InterPro" id="IPR002121">
    <property type="entry name" value="HRDC_dom"/>
</dbReference>
<dbReference type="SUPFAM" id="SSF53098">
    <property type="entry name" value="Ribonuclease H-like"/>
    <property type="match status" value="1"/>
</dbReference>
<dbReference type="GO" id="GO:0033890">
    <property type="term" value="F:ribonuclease D activity"/>
    <property type="evidence" value="ECO:0007669"/>
    <property type="project" value="UniProtKB-UniRule"/>
</dbReference>
<comment type="function">
    <text evidence="6">Exonuclease involved in the 3' processing of various precursor tRNAs. Initiates hydrolysis at the 3'-terminus of an RNA molecule and releases 5'-mononucleotides.</text>
</comment>
<feature type="chain" id="PRO_5018654086" description="Ribonuclease D" evidence="7">
    <location>
        <begin position="20"/>
        <end position="381"/>
    </location>
</feature>
<dbReference type="Gene3D" id="1.10.150.80">
    <property type="entry name" value="HRDC domain"/>
    <property type="match status" value="2"/>
</dbReference>
<dbReference type="InterPro" id="IPR006292">
    <property type="entry name" value="RNase_D"/>
</dbReference>
<keyword evidence="10" id="KW-1185">Reference proteome</keyword>
<dbReference type="EC" id="3.1.13.5" evidence="6"/>
<name>A0A3P3QPX8_9GAMM</name>
<reference evidence="9 10" key="1">
    <citation type="submission" date="2018-11" db="EMBL/GenBank/DDBJ databases">
        <title>Draft genome analysis of Rheinheimera mesophila isolated from an industrial waste site.</title>
        <authorList>
            <person name="Yu Q."/>
            <person name="Qi Y."/>
            <person name="Zhang H."/>
            <person name="Lu Y."/>
            <person name="Pu J."/>
        </authorList>
    </citation>
    <scope>NUCLEOTIDE SEQUENCE [LARGE SCALE GENOMIC DNA]</scope>
    <source>
        <strain evidence="9 10">IITR13</strain>
    </source>
</reference>
<evidence type="ECO:0000313" key="10">
    <source>
        <dbReference type="Proteomes" id="UP000276260"/>
    </source>
</evidence>
<dbReference type="Pfam" id="PF21293">
    <property type="entry name" value="RNAseD_HRDC_C"/>
    <property type="match status" value="1"/>
</dbReference>
<keyword evidence="4 6" id="KW-0378">Hydrolase</keyword>
<comment type="subcellular location">
    <subcellularLocation>
        <location evidence="6">Cytoplasm</location>
    </subcellularLocation>
</comment>
<dbReference type="Gene3D" id="3.30.420.10">
    <property type="entry name" value="Ribonuclease H-like superfamily/Ribonuclease H"/>
    <property type="match status" value="1"/>
</dbReference>